<evidence type="ECO:0000256" key="6">
    <source>
        <dbReference type="SAM" id="SignalP"/>
    </source>
</evidence>
<feature type="domain" description="NlpC/P60" evidence="7">
    <location>
        <begin position="284"/>
        <end position="411"/>
    </location>
</feature>
<dbReference type="SUPFAM" id="SSF54001">
    <property type="entry name" value="Cysteine proteinases"/>
    <property type="match status" value="1"/>
</dbReference>
<evidence type="ECO:0000313" key="9">
    <source>
        <dbReference type="Proteomes" id="UP000295444"/>
    </source>
</evidence>
<feature type="compositionally biased region" description="Low complexity" evidence="5">
    <location>
        <begin position="161"/>
        <end position="180"/>
    </location>
</feature>
<dbReference type="GO" id="GO:0008234">
    <property type="term" value="F:cysteine-type peptidase activity"/>
    <property type="evidence" value="ECO:0007669"/>
    <property type="project" value="UniProtKB-KW"/>
</dbReference>
<dbReference type="InterPro" id="IPR003709">
    <property type="entry name" value="VanY-like_core_dom"/>
</dbReference>
<dbReference type="Gene3D" id="6.10.250.3150">
    <property type="match status" value="1"/>
</dbReference>
<dbReference type="InterPro" id="IPR000064">
    <property type="entry name" value="NLP_P60_dom"/>
</dbReference>
<dbReference type="Pfam" id="PF00877">
    <property type="entry name" value="NLPC_P60"/>
    <property type="match status" value="1"/>
</dbReference>
<comment type="similarity">
    <text evidence="1">Belongs to the peptidase C40 family.</text>
</comment>
<dbReference type="InterPro" id="IPR009045">
    <property type="entry name" value="Zn_M74/Hedgehog-like"/>
</dbReference>
<proteinExistence type="inferred from homology"/>
<dbReference type="PANTHER" id="PTHR47053">
    <property type="entry name" value="MUREIN DD-ENDOPEPTIDASE MEPH-RELATED"/>
    <property type="match status" value="1"/>
</dbReference>
<evidence type="ECO:0000256" key="2">
    <source>
        <dbReference type="ARBA" id="ARBA00022670"/>
    </source>
</evidence>
<evidence type="ECO:0000256" key="3">
    <source>
        <dbReference type="ARBA" id="ARBA00022801"/>
    </source>
</evidence>
<evidence type="ECO:0000259" key="7">
    <source>
        <dbReference type="PROSITE" id="PS51935"/>
    </source>
</evidence>
<dbReference type="CDD" id="cd14814">
    <property type="entry name" value="Peptidase_M15"/>
    <property type="match status" value="1"/>
</dbReference>
<keyword evidence="4" id="KW-0788">Thiol protease</keyword>
<feature type="signal peptide" evidence="6">
    <location>
        <begin position="1"/>
        <end position="25"/>
    </location>
</feature>
<dbReference type="PROSITE" id="PS51935">
    <property type="entry name" value="NLPC_P60"/>
    <property type="match status" value="1"/>
</dbReference>
<dbReference type="Gene3D" id="3.90.1720.10">
    <property type="entry name" value="endopeptidase domain like (from Nostoc punctiforme)"/>
    <property type="match status" value="1"/>
</dbReference>
<evidence type="ECO:0000256" key="5">
    <source>
        <dbReference type="SAM" id="MobiDB-lite"/>
    </source>
</evidence>
<dbReference type="Gene3D" id="3.30.1380.10">
    <property type="match status" value="1"/>
</dbReference>
<organism evidence="8 9">
    <name type="scientific">Labedaea rhizosphaerae</name>
    <dbReference type="NCBI Taxonomy" id="598644"/>
    <lineage>
        <taxon>Bacteria</taxon>
        <taxon>Bacillati</taxon>
        <taxon>Actinomycetota</taxon>
        <taxon>Actinomycetes</taxon>
        <taxon>Pseudonocardiales</taxon>
        <taxon>Pseudonocardiaceae</taxon>
        <taxon>Labedaea</taxon>
    </lineage>
</organism>
<dbReference type="AlphaFoldDB" id="A0A4R6S8C1"/>
<sequence>MRRARVVTAVVVVLAGWVATPVALAAPTPEPGAPGAVPDTRPGTAFADPRVAQLQVTATEVQHELAGLATQIHTAETDLGKATATANAARDRRKQADAVVAARQGEMDRYAVAVFGAMGQPNSMQALFSAASPEDFLDGADLLGELRRQAEQRLTAAMQRQRSATAAEQQASQAEQLAAQRKNALDRRTADATNRAAAVSSELRGQVAAADNAVIAMQRAQAQRNADTKANWQAYLDRLHAAGITPPPAGALRDPAHLPGGLTRLGAPGVAQTSAHGQTLLVLPKETIDAVSAAMGTLGKPYVPHKSGGGPVAYSCDGLVHTVYGGAGLSLPPSVGEQFAQLAPVATADVQPGDLAFLGPRQYGVQGVGIVLDQHTMLAADGRLAGVVVTDLPGPDTVLGFARPALAHRPAQPVPAATDRGLTWRCGGVQLPPSPSGQTSGAWGGYPNGLIPATALCPIGIGAHVLRCDAAESFKAMSQAYQAVSGRPLCVTDSYRTFDQQVKLYAQKPALAAVPGTSNHGWGLAVDMCGGVEHWGTPEHAWMVANAGAFGWTNPGWAQPGRGREEPWHWEFS</sequence>
<dbReference type="RefSeq" id="WP_133851479.1">
    <property type="nucleotide sequence ID" value="NZ_SNXZ01000004.1"/>
</dbReference>
<dbReference type="Proteomes" id="UP000295444">
    <property type="component" value="Unassembled WGS sequence"/>
</dbReference>
<dbReference type="InterPro" id="IPR038765">
    <property type="entry name" value="Papain-like_cys_pep_sf"/>
</dbReference>
<reference evidence="8 9" key="1">
    <citation type="submission" date="2019-03" db="EMBL/GenBank/DDBJ databases">
        <title>Genomic Encyclopedia of Type Strains, Phase IV (KMG-IV): sequencing the most valuable type-strain genomes for metagenomic binning, comparative biology and taxonomic classification.</title>
        <authorList>
            <person name="Goeker M."/>
        </authorList>
    </citation>
    <scope>NUCLEOTIDE SEQUENCE [LARGE SCALE GENOMIC DNA]</scope>
    <source>
        <strain evidence="8 9">DSM 45361</strain>
    </source>
</reference>
<keyword evidence="3" id="KW-0378">Hydrolase</keyword>
<evidence type="ECO:0000313" key="8">
    <source>
        <dbReference type="EMBL" id="TDP96080.1"/>
    </source>
</evidence>
<evidence type="ECO:0000256" key="4">
    <source>
        <dbReference type="ARBA" id="ARBA00022807"/>
    </source>
</evidence>
<keyword evidence="9" id="KW-1185">Reference proteome</keyword>
<comment type="caution">
    <text evidence="8">The sequence shown here is derived from an EMBL/GenBank/DDBJ whole genome shotgun (WGS) entry which is preliminary data.</text>
</comment>
<dbReference type="GO" id="GO:0006508">
    <property type="term" value="P:proteolysis"/>
    <property type="evidence" value="ECO:0007669"/>
    <property type="project" value="UniProtKB-KW"/>
</dbReference>
<dbReference type="InterPro" id="IPR051202">
    <property type="entry name" value="Peptidase_C40"/>
</dbReference>
<keyword evidence="2" id="KW-0645">Protease</keyword>
<dbReference type="OrthoDB" id="1099523at2"/>
<accession>A0A4R6S8C1</accession>
<dbReference type="SUPFAM" id="SSF55166">
    <property type="entry name" value="Hedgehog/DD-peptidase"/>
    <property type="match status" value="1"/>
</dbReference>
<gene>
    <name evidence="8" type="ORF">EV186_10460</name>
</gene>
<name>A0A4R6S8C1_LABRH</name>
<feature type="region of interest" description="Disordered" evidence="5">
    <location>
        <begin position="161"/>
        <end position="197"/>
    </location>
</feature>
<dbReference type="EMBL" id="SNXZ01000004">
    <property type="protein sequence ID" value="TDP96080.1"/>
    <property type="molecule type" value="Genomic_DNA"/>
</dbReference>
<dbReference type="Pfam" id="PF02557">
    <property type="entry name" value="VanY"/>
    <property type="match status" value="1"/>
</dbReference>
<dbReference type="PANTHER" id="PTHR47053:SF1">
    <property type="entry name" value="MUREIN DD-ENDOPEPTIDASE MEPH-RELATED"/>
    <property type="match status" value="1"/>
</dbReference>
<protein>
    <submittedName>
        <fullName evidence="8">NlpC/P60 family protein</fullName>
    </submittedName>
</protein>
<keyword evidence="6" id="KW-0732">Signal</keyword>
<feature type="chain" id="PRO_5020257106" evidence="6">
    <location>
        <begin position="26"/>
        <end position="573"/>
    </location>
</feature>
<evidence type="ECO:0000256" key="1">
    <source>
        <dbReference type="ARBA" id="ARBA00007074"/>
    </source>
</evidence>